<sequence length="178" mass="18925">MAVRVRRARPEDVGIVAAVAAETFELACPPTTSSEAIAAFVAENLSEARFAGYLASGAHTILLGDVDNQIAGYTMLVAGEPSDAGVAAVVTRRPTVEISKCYVRAQFHGQGVSRALMEASIAEARKSGAAGVWLGVNQQNSRAIRFYEKSGFAKVGEKRFLVGDELHDDFVLELPLDA</sequence>
<dbReference type="PANTHER" id="PTHR43877">
    <property type="entry name" value="AMINOALKYLPHOSPHONATE N-ACETYLTRANSFERASE-RELATED-RELATED"/>
    <property type="match status" value="1"/>
</dbReference>
<accession>A0ABT2GEZ4</accession>
<evidence type="ECO:0000256" key="1">
    <source>
        <dbReference type="ARBA" id="ARBA00022679"/>
    </source>
</evidence>
<dbReference type="CDD" id="cd04301">
    <property type="entry name" value="NAT_SF"/>
    <property type="match status" value="1"/>
</dbReference>
<name>A0ABT2GEZ4_9MICO</name>
<dbReference type="SUPFAM" id="SSF55729">
    <property type="entry name" value="Acyl-CoA N-acyltransferases (Nat)"/>
    <property type="match status" value="1"/>
</dbReference>
<dbReference type="InterPro" id="IPR016181">
    <property type="entry name" value="Acyl_CoA_acyltransferase"/>
</dbReference>
<dbReference type="PROSITE" id="PS51186">
    <property type="entry name" value="GNAT"/>
    <property type="match status" value="1"/>
</dbReference>
<reference evidence="4" key="1">
    <citation type="submission" date="2022-08" db="EMBL/GenBank/DDBJ databases">
        <authorList>
            <person name="Deng Y."/>
            <person name="Han X.-F."/>
            <person name="Zhang Y.-Q."/>
        </authorList>
    </citation>
    <scope>NUCLEOTIDE SEQUENCE</scope>
    <source>
        <strain evidence="4">CPCC 205716</strain>
    </source>
</reference>
<dbReference type="EMBL" id="JANTEZ010000002">
    <property type="protein sequence ID" value="MCS5713865.1"/>
    <property type="molecule type" value="Genomic_DNA"/>
</dbReference>
<evidence type="ECO:0000313" key="4">
    <source>
        <dbReference type="EMBL" id="MCS5713865.1"/>
    </source>
</evidence>
<dbReference type="Gene3D" id="3.40.630.30">
    <property type="match status" value="1"/>
</dbReference>
<dbReference type="InterPro" id="IPR050832">
    <property type="entry name" value="Bact_Acetyltransf"/>
</dbReference>
<comment type="caution">
    <text evidence="4">The sequence shown here is derived from an EMBL/GenBank/DDBJ whole genome shotgun (WGS) entry which is preliminary data.</text>
</comment>
<feature type="domain" description="N-acetyltransferase" evidence="3">
    <location>
        <begin position="3"/>
        <end position="177"/>
    </location>
</feature>
<dbReference type="InterPro" id="IPR000182">
    <property type="entry name" value="GNAT_dom"/>
</dbReference>
<keyword evidence="2" id="KW-0012">Acyltransferase</keyword>
<evidence type="ECO:0000256" key="2">
    <source>
        <dbReference type="ARBA" id="ARBA00023315"/>
    </source>
</evidence>
<keyword evidence="1" id="KW-0808">Transferase</keyword>
<gene>
    <name evidence="4" type="ORF">NVV95_04785</name>
</gene>
<organism evidence="4 5">
    <name type="scientific">Herbiconiux gentiana</name>
    <dbReference type="NCBI Taxonomy" id="2970912"/>
    <lineage>
        <taxon>Bacteria</taxon>
        <taxon>Bacillati</taxon>
        <taxon>Actinomycetota</taxon>
        <taxon>Actinomycetes</taxon>
        <taxon>Micrococcales</taxon>
        <taxon>Microbacteriaceae</taxon>
        <taxon>Herbiconiux</taxon>
    </lineage>
</organism>
<dbReference type="RefSeq" id="WP_259485401.1">
    <property type="nucleotide sequence ID" value="NZ_JANTEZ010000002.1"/>
</dbReference>
<protein>
    <submittedName>
        <fullName evidence="4">GNAT family N-acetyltransferase</fullName>
    </submittedName>
</protein>
<dbReference type="Pfam" id="PF00583">
    <property type="entry name" value="Acetyltransf_1"/>
    <property type="match status" value="1"/>
</dbReference>
<proteinExistence type="predicted"/>
<evidence type="ECO:0000259" key="3">
    <source>
        <dbReference type="PROSITE" id="PS51186"/>
    </source>
</evidence>
<keyword evidence="5" id="KW-1185">Reference proteome</keyword>
<evidence type="ECO:0000313" key="5">
    <source>
        <dbReference type="Proteomes" id="UP001165580"/>
    </source>
</evidence>
<dbReference type="Proteomes" id="UP001165580">
    <property type="component" value="Unassembled WGS sequence"/>
</dbReference>